<sequence length="195" mass="20702">MGMLVVLLLLSSGCGQKPQTAPTTGTGNADSNGAIGEPVATAPQNEGQTQGSQGADNGKEPEQPPQQTASIEAYFTDDNMLELTKETRQISFESDKDKYLAALKTLQSSEKTDLFALWEKAVFHSAALADGVLTVDMSLPDEAHLGAGGEALAIEALTKTLFQFSEVNAIELLVDGEKVDTLMGHVELDHPLSRN</sequence>
<evidence type="ECO:0000313" key="4">
    <source>
        <dbReference type="Proteomes" id="UP000267017"/>
    </source>
</evidence>
<evidence type="ECO:0000313" key="3">
    <source>
        <dbReference type="EMBL" id="RRJ67805.1"/>
    </source>
</evidence>
<name>A0A3P3UBR3_9BACL</name>
<feature type="region of interest" description="Disordered" evidence="1">
    <location>
        <begin position="15"/>
        <end position="66"/>
    </location>
</feature>
<gene>
    <name evidence="3" type="ORF">EHV15_27515</name>
</gene>
<dbReference type="EMBL" id="RRCN01000001">
    <property type="protein sequence ID" value="RRJ67805.1"/>
    <property type="molecule type" value="Genomic_DNA"/>
</dbReference>
<dbReference type="OrthoDB" id="1954033at2"/>
<keyword evidence="4" id="KW-1185">Reference proteome</keyword>
<dbReference type="InterPro" id="IPR019606">
    <property type="entry name" value="GerMN"/>
</dbReference>
<dbReference type="AlphaFoldDB" id="A0A3P3UBR3"/>
<feature type="domain" description="GerMN" evidence="2">
    <location>
        <begin position="74"/>
        <end position="180"/>
    </location>
</feature>
<evidence type="ECO:0000259" key="2">
    <source>
        <dbReference type="Pfam" id="PF10646"/>
    </source>
</evidence>
<proteinExistence type="predicted"/>
<reference evidence="3 4" key="1">
    <citation type="submission" date="2018-11" db="EMBL/GenBank/DDBJ databases">
        <title>Genome sequencing of Paenibacillus sp. KCOM 3021 (= ChDC PVNT-B20).</title>
        <authorList>
            <person name="Kook J.-K."/>
            <person name="Park S.-N."/>
            <person name="Lim Y.K."/>
        </authorList>
    </citation>
    <scope>NUCLEOTIDE SEQUENCE [LARGE SCALE GENOMIC DNA]</scope>
    <source>
        <strain evidence="3 4">KCOM 3021</strain>
    </source>
</reference>
<protein>
    <recommendedName>
        <fullName evidence="2">GerMN domain-containing protein</fullName>
    </recommendedName>
</protein>
<accession>A0A3P3UBR3</accession>
<evidence type="ECO:0000256" key="1">
    <source>
        <dbReference type="SAM" id="MobiDB-lite"/>
    </source>
</evidence>
<dbReference type="Proteomes" id="UP000267017">
    <property type="component" value="Unassembled WGS sequence"/>
</dbReference>
<dbReference type="Pfam" id="PF10646">
    <property type="entry name" value="Germane"/>
    <property type="match status" value="1"/>
</dbReference>
<feature type="compositionally biased region" description="Polar residues" evidence="1">
    <location>
        <begin position="17"/>
        <end position="31"/>
    </location>
</feature>
<feature type="compositionally biased region" description="Polar residues" evidence="1">
    <location>
        <begin position="42"/>
        <end position="55"/>
    </location>
</feature>
<organism evidence="3 4">
    <name type="scientific">Paenibacillus oralis</name>
    <dbReference type="NCBI Taxonomy" id="2490856"/>
    <lineage>
        <taxon>Bacteria</taxon>
        <taxon>Bacillati</taxon>
        <taxon>Bacillota</taxon>
        <taxon>Bacilli</taxon>
        <taxon>Bacillales</taxon>
        <taxon>Paenibacillaceae</taxon>
        <taxon>Paenibacillus</taxon>
    </lineage>
</organism>
<comment type="caution">
    <text evidence="3">The sequence shown here is derived from an EMBL/GenBank/DDBJ whole genome shotgun (WGS) entry which is preliminary data.</text>
</comment>